<dbReference type="GeneID" id="34585005"/>
<proteinExistence type="predicted"/>
<dbReference type="AlphaFoldDB" id="A0A178DDH0"/>
<protein>
    <submittedName>
        <fullName evidence="1">Uncharacterized protein</fullName>
    </submittedName>
</protein>
<organism evidence="1 2">
    <name type="scientific">Fonsecaea nubica</name>
    <dbReference type="NCBI Taxonomy" id="856822"/>
    <lineage>
        <taxon>Eukaryota</taxon>
        <taxon>Fungi</taxon>
        <taxon>Dikarya</taxon>
        <taxon>Ascomycota</taxon>
        <taxon>Pezizomycotina</taxon>
        <taxon>Eurotiomycetes</taxon>
        <taxon>Chaetothyriomycetidae</taxon>
        <taxon>Chaetothyriales</taxon>
        <taxon>Herpotrichiellaceae</taxon>
        <taxon>Fonsecaea</taxon>
    </lineage>
</organism>
<keyword evidence="2" id="KW-1185">Reference proteome</keyword>
<sequence length="155" mass="17546">MARSAVHYGQSLIRADRMMLYPSEDKMGLMANFRHGKEFEKPRPSEEEPLQEQWERSVLEFVAVQPQVLSEVSSHGEIRREGERWASRTEDEGSLIIACCDHTVKFFEIWAGKSKGKKVYGLGQRAGVLGGSRVLEGWCDNLGVDEIGYGEDVIR</sequence>
<gene>
    <name evidence="1" type="ORF">AYO20_01581</name>
</gene>
<dbReference type="RefSeq" id="XP_022504275.1">
    <property type="nucleotide sequence ID" value="XM_022639887.1"/>
</dbReference>
<evidence type="ECO:0000313" key="1">
    <source>
        <dbReference type="EMBL" id="OAL39263.1"/>
    </source>
</evidence>
<accession>A0A178DDH0</accession>
<dbReference type="Proteomes" id="UP000185904">
    <property type="component" value="Unassembled WGS sequence"/>
</dbReference>
<dbReference type="OrthoDB" id="10263272at2759"/>
<comment type="caution">
    <text evidence="1">The sequence shown here is derived from an EMBL/GenBank/DDBJ whole genome shotgun (WGS) entry which is preliminary data.</text>
</comment>
<dbReference type="EMBL" id="LVCJ01000006">
    <property type="protein sequence ID" value="OAL39263.1"/>
    <property type="molecule type" value="Genomic_DNA"/>
</dbReference>
<evidence type="ECO:0000313" key="2">
    <source>
        <dbReference type="Proteomes" id="UP000185904"/>
    </source>
</evidence>
<reference evidence="1 2" key="1">
    <citation type="submission" date="2016-03" db="EMBL/GenBank/DDBJ databases">
        <title>The draft genome sequence of Fonsecaea nubica causative agent of cutaneous subcutaneous infection in human host.</title>
        <authorList>
            <person name="Costa F."/>
            <person name="Sybren D.H."/>
            <person name="Raittz R.T."/>
            <person name="Weiss V.A."/>
            <person name="Leao A.C."/>
            <person name="Gomes R."/>
            <person name="De Souza E.M."/>
            <person name="Pedrosa F.O."/>
            <person name="Steffens M.B."/>
            <person name="Bombassaro A."/>
            <person name="Tadra-Sfeir M.Z."/>
            <person name="Moreno L.F."/>
            <person name="Najafzadeh M.J."/>
            <person name="Felipe M.S."/>
            <person name="Teixeira M."/>
            <person name="Sun J."/>
            <person name="Xi L."/>
            <person name="Castro M.A."/>
            <person name="Vicente V.A."/>
        </authorList>
    </citation>
    <scope>NUCLEOTIDE SEQUENCE [LARGE SCALE GENOMIC DNA]</scope>
    <source>
        <strain evidence="1 2">CBS 269.64</strain>
    </source>
</reference>
<name>A0A178DDH0_9EURO</name>